<dbReference type="Pfam" id="PF18408">
    <property type="entry name" value="zf_Hakai"/>
    <property type="match status" value="1"/>
</dbReference>
<proteinExistence type="predicted"/>
<dbReference type="PANTHER" id="PTHR13480">
    <property type="entry name" value="E3 UBIQUITIN-PROTEIN LIGASE HAKAI-RELATED"/>
    <property type="match status" value="1"/>
</dbReference>
<evidence type="ECO:0000256" key="1">
    <source>
        <dbReference type="ARBA" id="ARBA00041081"/>
    </source>
</evidence>
<protein>
    <recommendedName>
        <fullName evidence="1">E3 ubiquitin-protein ligase Hakai</fullName>
    </recommendedName>
</protein>
<dbReference type="GO" id="GO:0061630">
    <property type="term" value="F:ubiquitin protein ligase activity"/>
    <property type="evidence" value="ECO:0007669"/>
    <property type="project" value="InterPro"/>
</dbReference>
<sequence length="97" mass="10956">IPCKHALCYDCALRCDIKCARCDEKVQRVEKCDPSQAFICGHGAAMFSKDVCGRSYLSQRDLEAHIAHRHKPPTIDNPAHNQLKRANTNLITIPLKR</sequence>
<dbReference type="GO" id="GO:0030155">
    <property type="term" value="P:regulation of cell adhesion"/>
    <property type="evidence" value="ECO:0007669"/>
    <property type="project" value="TreeGrafter"/>
</dbReference>
<feature type="domain" description="Hakai C2H2 zinc finger" evidence="2">
    <location>
        <begin position="38"/>
        <end position="71"/>
    </location>
</feature>
<accession>A0A914UJP9</accession>
<organism evidence="3 4">
    <name type="scientific">Plectus sambesii</name>
    <dbReference type="NCBI Taxonomy" id="2011161"/>
    <lineage>
        <taxon>Eukaryota</taxon>
        <taxon>Metazoa</taxon>
        <taxon>Ecdysozoa</taxon>
        <taxon>Nematoda</taxon>
        <taxon>Chromadorea</taxon>
        <taxon>Plectida</taxon>
        <taxon>Plectina</taxon>
        <taxon>Plectoidea</taxon>
        <taxon>Plectidae</taxon>
        <taxon>Plectus</taxon>
    </lineage>
</organism>
<reference evidence="4" key="1">
    <citation type="submission" date="2022-11" db="UniProtKB">
        <authorList>
            <consortium name="WormBaseParasite"/>
        </authorList>
    </citation>
    <scope>IDENTIFICATION</scope>
</reference>
<dbReference type="GO" id="GO:0016567">
    <property type="term" value="P:protein ubiquitination"/>
    <property type="evidence" value="ECO:0007669"/>
    <property type="project" value="InterPro"/>
</dbReference>
<keyword evidence="3" id="KW-1185">Reference proteome</keyword>
<evidence type="ECO:0000313" key="3">
    <source>
        <dbReference type="Proteomes" id="UP000887566"/>
    </source>
</evidence>
<dbReference type="WBParaSite" id="PSAMB.scaffold1041size36772.g10500.t1">
    <property type="protein sequence ID" value="PSAMB.scaffold1041size36772.g10500.t1"/>
    <property type="gene ID" value="PSAMB.scaffold1041size36772.g10500"/>
</dbReference>
<evidence type="ECO:0000259" key="2">
    <source>
        <dbReference type="Pfam" id="PF18408"/>
    </source>
</evidence>
<name>A0A914UJP9_9BILA</name>
<dbReference type="InterPro" id="IPR040383">
    <property type="entry name" value="HAKAI/CBLL2"/>
</dbReference>
<dbReference type="InterPro" id="IPR013083">
    <property type="entry name" value="Znf_RING/FYVE/PHD"/>
</dbReference>
<dbReference type="Proteomes" id="UP000887566">
    <property type="component" value="Unplaced"/>
</dbReference>
<dbReference type="Gene3D" id="6.10.140.2210">
    <property type="match status" value="1"/>
</dbReference>
<dbReference type="Gene3D" id="3.30.40.10">
    <property type="entry name" value="Zinc/RING finger domain, C3HC4 (zinc finger)"/>
    <property type="match status" value="1"/>
</dbReference>
<dbReference type="InterPro" id="IPR041042">
    <property type="entry name" value="Znf_Hakai"/>
</dbReference>
<evidence type="ECO:0000313" key="4">
    <source>
        <dbReference type="WBParaSite" id="PSAMB.scaffold1041size36772.g10500.t1"/>
    </source>
</evidence>
<dbReference type="AlphaFoldDB" id="A0A914UJP9"/>
<dbReference type="PANTHER" id="PTHR13480:SF0">
    <property type="entry name" value="E3 UBIQUITIN-PROTEIN LIGASE HAKAI"/>
    <property type="match status" value="1"/>
</dbReference>